<keyword evidence="2" id="KW-0472">Membrane</keyword>
<evidence type="ECO:0000256" key="2">
    <source>
        <dbReference type="SAM" id="Phobius"/>
    </source>
</evidence>
<feature type="region of interest" description="Disordered" evidence="1">
    <location>
        <begin position="28"/>
        <end position="54"/>
    </location>
</feature>
<dbReference type="Proteomes" id="UP000621307">
    <property type="component" value="Unassembled WGS sequence"/>
</dbReference>
<evidence type="ECO:0000313" key="3">
    <source>
        <dbReference type="EMBL" id="MBD2255823.1"/>
    </source>
</evidence>
<feature type="compositionally biased region" description="Basic and acidic residues" evidence="1">
    <location>
        <begin position="28"/>
        <end position="48"/>
    </location>
</feature>
<feature type="transmembrane region" description="Helical" evidence="2">
    <location>
        <begin position="59"/>
        <end position="79"/>
    </location>
</feature>
<keyword evidence="2" id="KW-0812">Transmembrane</keyword>
<evidence type="ECO:0000313" key="4">
    <source>
        <dbReference type="Proteomes" id="UP000621307"/>
    </source>
</evidence>
<evidence type="ECO:0000256" key="1">
    <source>
        <dbReference type="SAM" id="MobiDB-lite"/>
    </source>
</evidence>
<dbReference type="EMBL" id="JACJQL010000136">
    <property type="protein sequence ID" value="MBD2255823.1"/>
    <property type="molecule type" value="Genomic_DNA"/>
</dbReference>
<name>A0ABR8BNW0_9NOSO</name>
<keyword evidence="2" id="KW-1133">Transmembrane helix</keyword>
<comment type="caution">
    <text evidence="3">The sequence shown here is derived from an EMBL/GenBank/DDBJ whole genome shotgun (WGS) entry which is preliminary data.</text>
</comment>
<proteinExistence type="predicted"/>
<accession>A0ABR8BNW0</accession>
<organism evidence="3 4">
    <name type="scientific">Nostoc parmelioides FACHB-3921</name>
    <dbReference type="NCBI Taxonomy" id="2692909"/>
    <lineage>
        <taxon>Bacteria</taxon>
        <taxon>Bacillati</taxon>
        <taxon>Cyanobacteriota</taxon>
        <taxon>Cyanophyceae</taxon>
        <taxon>Nostocales</taxon>
        <taxon>Nostocaceae</taxon>
        <taxon>Nostoc</taxon>
    </lineage>
</organism>
<keyword evidence="4" id="KW-1185">Reference proteome</keyword>
<reference evidence="3 4" key="1">
    <citation type="journal article" date="2020" name="ISME J.">
        <title>Comparative genomics reveals insights into cyanobacterial evolution and habitat adaptation.</title>
        <authorList>
            <person name="Chen M.Y."/>
            <person name="Teng W.K."/>
            <person name="Zhao L."/>
            <person name="Hu C.X."/>
            <person name="Zhou Y.K."/>
            <person name="Han B.P."/>
            <person name="Song L.R."/>
            <person name="Shu W.S."/>
        </authorList>
    </citation>
    <scope>NUCLEOTIDE SEQUENCE [LARGE SCALE GENOMIC DNA]</scope>
    <source>
        <strain evidence="3 4">FACHB-3921</strain>
    </source>
</reference>
<sequence>MGYTNLIHNIIGAEFKLYSESISFGDKEMSEEPQIDKDKVATGKDSSTKESSSQQKRDYAKWMGVAATFLSIFLAFLTYKLDAERRNAENRQGELNSRLEEIRARVDIDYNLYSEGAVTFLQKKQSRNNSNRLFSNEVSNQILKQTRMQRWDSYNNLMRCVYGYFPDAPKVGMLGTREIIYFEVSYNPSADSKKIPADAVEIAYRIKDFPRIPQDGSLTFKSSFAELTKDIKSWKTGTLKVEQLKAGNKITIPIAHMVGPVHSESLVIPMKISWYNPLLNRKEEKSFDIEGMMSDLDARYRGFLRGNVKGSCNAV</sequence>
<gene>
    <name evidence="3" type="ORF">H6G14_32135</name>
</gene>
<dbReference type="RefSeq" id="WP_190573024.1">
    <property type="nucleotide sequence ID" value="NZ_JACJQL010000136.1"/>
</dbReference>
<protein>
    <submittedName>
        <fullName evidence="3">Uncharacterized protein</fullName>
    </submittedName>
</protein>